<dbReference type="Gene3D" id="3.80.10.10">
    <property type="entry name" value="Ribonuclease Inhibitor"/>
    <property type="match status" value="3"/>
</dbReference>
<gene>
    <name evidence="3" type="ORF">FPE_LOCUS24445</name>
</gene>
<feature type="domain" description="F-box/LRR-repeat protein 15-like leucin rich repeat" evidence="2">
    <location>
        <begin position="425"/>
        <end position="537"/>
    </location>
</feature>
<dbReference type="Pfam" id="PF13516">
    <property type="entry name" value="LRR_6"/>
    <property type="match status" value="1"/>
</dbReference>
<feature type="domain" description="COI1 F-box" evidence="1">
    <location>
        <begin position="4"/>
        <end position="33"/>
    </location>
</feature>
<dbReference type="Proteomes" id="UP000834106">
    <property type="component" value="Chromosome 15"/>
</dbReference>
<dbReference type="InterPro" id="IPR041567">
    <property type="entry name" value="COI1_F-box"/>
</dbReference>
<dbReference type="GO" id="GO:0031146">
    <property type="term" value="P:SCF-dependent proteasomal ubiquitin-dependent protein catabolic process"/>
    <property type="evidence" value="ECO:0007669"/>
    <property type="project" value="TreeGrafter"/>
</dbReference>
<dbReference type="InterPro" id="IPR006553">
    <property type="entry name" value="Leu-rich_rpt_Cys-con_subtyp"/>
</dbReference>
<dbReference type="Pfam" id="PF18511">
    <property type="entry name" value="F-box_5"/>
    <property type="match status" value="1"/>
</dbReference>
<accession>A0AAD2A171</accession>
<protein>
    <submittedName>
        <fullName evidence="3">Uncharacterized protein</fullName>
    </submittedName>
</protein>
<dbReference type="AlphaFoldDB" id="A0AAD2A171"/>
<dbReference type="EMBL" id="OU503050">
    <property type="protein sequence ID" value="CAI9777015.1"/>
    <property type="molecule type" value="Genomic_DNA"/>
</dbReference>
<dbReference type="InterPro" id="IPR057207">
    <property type="entry name" value="FBXL15_LRR"/>
</dbReference>
<keyword evidence="4" id="KW-1185">Reference proteome</keyword>
<organism evidence="3 4">
    <name type="scientific">Fraxinus pennsylvanica</name>
    <dbReference type="NCBI Taxonomy" id="56036"/>
    <lineage>
        <taxon>Eukaryota</taxon>
        <taxon>Viridiplantae</taxon>
        <taxon>Streptophyta</taxon>
        <taxon>Embryophyta</taxon>
        <taxon>Tracheophyta</taxon>
        <taxon>Spermatophyta</taxon>
        <taxon>Magnoliopsida</taxon>
        <taxon>eudicotyledons</taxon>
        <taxon>Gunneridae</taxon>
        <taxon>Pentapetalae</taxon>
        <taxon>asterids</taxon>
        <taxon>lamiids</taxon>
        <taxon>Lamiales</taxon>
        <taxon>Oleaceae</taxon>
        <taxon>Oleeae</taxon>
        <taxon>Fraxinus</taxon>
    </lineage>
</organism>
<evidence type="ECO:0000259" key="1">
    <source>
        <dbReference type="Pfam" id="PF18511"/>
    </source>
</evidence>
<dbReference type="InterPro" id="IPR032675">
    <property type="entry name" value="LRR_dom_sf"/>
</dbReference>
<name>A0AAD2A171_9LAMI</name>
<dbReference type="Pfam" id="PF25372">
    <property type="entry name" value="DUF7885"/>
    <property type="match status" value="2"/>
</dbReference>
<dbReference type="PANTHER" id="PTHR13318">
    <property type="entry name" value="PARTNER OF PAIRED, ISOFORM B-RELATED"/>
    <property type="match status" value="1"/>
</dbReference>
<reference evidence="3" key="1">
    <citation type="submission" date="2023-05" db="EMBL/GenBank/DDBJ databases">
        <authorList>
            <person name="Huff M."/>
        </authorList>
    </citation>
    <scope>NUCLEOTIDE SEQUENCE</scope>
</reference>
<dbReference type="GO" id="GO:0019005">
    <property type="term" value="C:SCF ubiquitin ligase complex"/>
    <property type="evidence" value="ECO:0007669"/>
    <property type="project" value="TreeGrafter"/>
</dbReference>
<dbReference type="Gene3D" id="1.20.1280.50">
    <property type="match status" value="1"/>
</dbReference>
<dbReference type="PANTHER" id="PTHR13318:SF178">
    <property type="entry name" value="OS02G0200900 PROTEIN"/>
    <property type="match status" value="1"/>
</dbReference>
<feature type="domain" description="F-box/LRR-repeat protein 15-like leucin rich repeat" evidence="2">
    <location>
        <begin position="126"/>
        <end position="333"/>
    </location>
</feature>
<dbReference type="SUPFAM" id="SSF52047">
    <property type="entry name" value="RNI-like"/>
    <property type="match status" value="2"/>
</dbReference>
<dbReference type="SMART" id="SM00367">
    <property type="entry name" value="LRR_CC"/>
    <property type="match status" value="15"/>
</dbReference>
<evidence type="ECO:0000313" key="3">
    <source>
        <dbReference type="EMBL" id="CAI9777015.1"/>
    </source>
</evidence>
<dbReference type="InterPro" id="IPR001611">
    <property type="entry name" value="Leu-rich_rpt"/>
</dbReference>
<sequence length="583" mass="64563">MLEIFQYLDWKKDQEASSLVCKRWLNLVRLSRKTIHIRFSDGTDALIKLLSDRFFNIRNVWVDENSLISPAPIYGRPSLINRFPLNEIWKSQLDEMRECRLSDAGLAAIGGGFTKLESLRLTLCNNVTDVGLISIVEKCKLLKSLDLQYCCVGDNSLAAIAKYCTRLEDLNLVCCKSLTDTGFVQLAHGCGRTLKSLRLEFGESLTNVSLEAVGFHCISLQILSIKSELINDEGLLSILKGCSLLKSVKLHCQNITDEALQAVGRFSLSLELLALHDCNKLTDKSLCAIGKGCKMLKSLSLVNCRALSDLGLDFVAVGCVELMCLEVRECYKIGIGGLKSVAKACTRLSKLVVQQGMYQQLDVDALSDSDISWKYLQSLHLISCSSIGDEALCGITRGCRNLKKLNIFDCPRVGNEGIVSIGWNCKFLTDLTISYCDQVGDAGIIAIARACPQLSFLDVTDAKKLGDEGMAAIGEGCPLLKDLKISGCQQITDMGLSYISRNCKLLESCNMMGCNGISITGVATFINSCPKIRSVSIEKFKFSQRTESRVRQRKISLWTKLRVRQRKFSSRTKPRGHPLLPWV</sequence>
<evidence type="ECO:0000259" key="2">
    <source>
        <dbReference type="Pfam" id="PF25372"/>
    </source>
</evidence>
<proteinExistence type="predicted"/>
<evidence type="ECO:0000313" key="4">
    <source>
        <dbReference type="Proteomes" id="UP000834106"/>
    </source>
</evidence>